<keyword evidence="3" id="KW-1185">Reference proteome</keyword>
<keyword evidence="1" id="KW-0472">Membrane</keyword>
<reference evidence="2 3" key="1">
    <citation type="submission" date="2021-12" db="EMBL/GenBank/DDBJ databases">
        <title>Siccirubricoccus leaddurans sp. nov., a high concentration Zn2+ tolerance bacterium.</title>
        <authorList>
            <person name="Cao Y."/>
        </authorList>
    </citation>
    <scope>NUCLEOTIDE SEQUENCE [LARGE SCALE GENOMIC DNA]</scope>
    <source>
        <strain evidence="2 3">KC 17139</strain>
    </source>
</reference>
<sequence length="78" mass="8178">MPVFTAHVLLQCLGALLAWALIDRHGRTGPALLEAGFAWALPLVSAAAAGLTGESLTLVAASGILFNLANWGWQQLPR</sequence>
<accession>A0ABT1D3Y9</accession>
<dbReference type="EMBL" id="JAFIRR010000064">
    <property type="protein sequence ID" value="MCO6416645.1"/>
    <property type="molecule type" value="Genomic_DNA"/>
</dbReference>
<keyword evidence="1" id="KW-0812">Transmembrane</keyword>
<name>A0ABT1D3Y9_9PROT</name>
<dbReference type="RefSeq" id="WP_252953264.1">
    <property type="nucleotide sequence ID" value="NZ_JAFIRR010000064.1"/>
</dbReference>
<organism evidence="2 3">
    <name type="scientific">Siccirubricoccus soli</name>
    <dbReference type="NCBI Taxonomy" id="2899147"/>
    <lineage>
        <taxon>Bacteria</taxon>
        <taxon>Pseudomonadati</taxon>
        <taxon>Pseudomonadota</taxon>
        <taxon>Alphaproteobacteria</taxon>
        <taxon>Acetobacterales</taxon>
        <taxon>Roseomonadaceae</taxon>
        <taxon>Siccirubricoccus</taxon>
    </lineage>
</organism>
<gene>
    <name evidence="2" type="ORF">JYK14_10795</name>
</gene>
<keyword evidence="1" id="KW-1133">Transmembrane helix</keyword>
<protein>
    <submittedName>
        <fullName evidence="2">Uncharacterized protein</fullName>
    </submittedName>
</protein>
<evidence type="ECO:0000313" key="3">
    <source>
        <dbReference type="Proteomes" id="UP001523392"/>
    </source>
</evidence>
<proteinExistence type="predicted"/>
<feature type="transmembrane region" description="Helical" evidence="1">
    <location>
        <begin position="36"/>
        <end position="69"/>
    </location>
</feature>
<evidence type="ECO:0000313" key="2">
    <source>
        <dbReference type="EMBL" id="MCO6416645.1"/>
    </source>
</evidence>
<comment type="caution">
    <text evidence="2">The sequence shown here is derived from an EMBL/GenBank/DDBJ whole genome shotgun (WGS) entry which is preliminary data.</text>
</comment>
<evidence type="ECO:0000256" key="1">
    <source>
        <dbReference type="SAM" id="Phobius"/>
    </source>
</evidence>
<dbReference type="Proteomes" id="UP001523392">
    <property type="component" value="Unassembled WGS sequence"/>
</dbReference>